<evidence type="ECO:0000256" key="2">
    <source>
        <dbReference type="SAM" id="SignalP"/>
    </source>
</evidence>
<dbReference type="AlphaFoldDB" id="A0A9R1QAR9"/>
<feature type="signal peptide" evidence="2">
    <location>
        <begin position="1"/>
        <end position="25"/>
    </location>
</feature>
<protein>
    <submittedName>
        <fullName evidence="3">Uncharacterized protein</fullName>
    </submittedName>
</protein>
<gene>
    <name evidence="3" type="ORF">TRITD_3Bv1G051880</name>
</gene>
<accession>A0A9R1QAR9</accession>
<reference evidence="3 4" key="1">
    <citation type="submission" date="2017-09" db="EMBL/GenBank/DDBJ databases">
        <authorList>
            <consortium name="International Durum Wheat Genome Sequencing Consortium (IDWGSC)"/>
            <person name="Milanesi L."/>
        </authorList>
    </citation>
    <scope>NUCLEOTIDE SEQUENCE [LARGE SCALE GENOMIC DNA]</scope>
    <source>
        <strain evidence="4">cv. Svevo</strain>
    </source>
</reference>
<dbReference type="Gramene" id="TRITD3Bv1G051880.1">
    <property type="protein sequence ID" value="TRITD3Bv1G051880.1"/>
    <property type="gene ID" value="TRITD3Bv1G051880"/>
</dbReference>
<dbReference type="Proteomes" id="UP000324705">
    <property type="component" value="Chromosome 3B"/>
</dbReference>
<feature type="region of interest" description="Disordered" evidence="1">
    <location>
        <begin position="99"/>
        <end position="119"/>
    </location>
</feature>
<feature type="chain" id="PRO_5040412570" evidence="2">
    <location>
        <begin position="26"/>
        <end position="166"/>
    </location>
</feature>
<evidence type="ECO:0000313" key="3">
    <source>
        <dbReference type="EMBL" id="VAH74026.1"/>
    </source>
</evidence>
<proteinExistence type="predicted"/>
<evidence type="ECO:0000256" key="1">
    <source>
        <dbReference type="SAM" id="MobiDB-lite"/>
    </source>
</evidence>
<organism evidence="3 4">
    <name type="scientific">Triticum turgidum subsp. durum</name>
    <name type="common">Durum wheat</name>
    <name type="synonym">Triticum durum</name>
    <dbReference type="NCBI Taxonomy" id="4567"/>
    <lineage>
        <taxon>Eukaryota</taxon>
        <taxon>Viridiplantae</taxon>
        <taxon>Streptophyta</taxon>
        <taxon>Embryophyta</taxon>
        <taxon>Tracheophyta</taxon>
        <taxon>Spermatophyta</taxon>
        <taxon>Magnoliopsida</taxon>
        <taxon>Liliopsida</taxon>
        <taxon>Poales</taxon>
        <taxon>Poaceae</taxon>
        <taxon>BOP clade</taxon>
        <taxon>Pooideae</taxon>
        <taxon>Triticodae</taxon>
        <taxon>Triticeae</taxon>
        <taxon>Triticinae</taxon>
        <taxon>Triticum</taxon>
    </lineage>
</organism>
<keyword evidence="4" id="KW-1185">Reference proteome</keyword>
<name>A0A9R1QAR9_TRITD</name>
<evidence type="ECO:0000313" key="4">
    <source>
        <dbReference type="Proteomes" id="UP000324705"/>
    </source>
</evidence>
<keyword evidence="2" id="KW-0732">Signal</keyword>
<dbReference type="EMBL" id="LT934116">
    <property type="protein sequence ID" value="VAH74026.1"/>
    <property type="molecule type" value="Genomic_DNA"/>
</dbReference>
<sequence length="166" mass="17726">MVVVARVAVPLAVLLLAAAPLPLAALLPRRCTAPCPAATLLLAATWRAAVCAAAGCYCVHRPPLMLATIPASVVRSPCCCYCLSPPCCSLTRSMATKATGAVEGHRRRKGDRGEEGTMTDLPKMKKAKKAKFIVGIMEPKVGFHITEATRICCESNEYVHELLHVM</sequence>